<dbReference type="Gene3D" id="3.10.450.50">
    <property type="match status" value="1"/>
</dbReference>
<dbReference type="PANTHER" id="PTHR33747:SF1">
    <property type="entry name" value="ADENYLATE CYCLASE-ASSOCIATED CAP C-TERMINAL DOMAIN-CONTAINING PROTEIN"/>
    <property type="match status" value="1"/>
</dbReference>
<comment type="similarity">
    <text evidence="1 2">Belongs to the UPF0225 family.</text>
</comment>
<protein>
    <recommendedName>
        <fullName evidence="2">UPF0225 protein GCM10010319_35520</fullName>
    </recommendedName>
</protein>
<accession>A0ABN0X4V2</accession>
<dbReference type="InterPro" id="IPR004027">
    <property type="entry name" value="SEC_C_motif"/>
</dbReference>
<dbReference type="InterPro" id="IPR023006">
    <property type="entry name" value="YchJ-like"/>
</dbReference>
<dbReference type="PANTHER" id="PTHR33747">
    <property type="entry name" value="UPF0225 PROTEIN SCO1677"/>
    <property type="match status" value="1"/>
</dbReference>
<dbReference type="InterPro" id="IPR048469">
    <property type="entry name" value="YchJ-like_M"/>
</dbReference>
<dbReference type="HAMAP" id="MF_00612">
    <property type="entry name" value="UPF0225"/>
    <property type="match status" value="1"/>
</dbReference>
<proteinExistence type="inferred from homology"/>
<evidence type="ECO:0000313" key="4">
    <source>
        <dbReference type="EMBL" id="GAA0355218.1"/>
    </source>
</evidence>
<feature type="domain" description="YchJ-like middle NTF2-like" evidence="3">
    <location>
        <begin position="37"/>
        <end position="131"/>
    </location>
</feature>
<keyword evidence="5" id="KW-1185">Reference proteome</keyword>
<organism evidence="4 5">
    <name type="scientific">Streptomyces blastmyceticus</name>
    <dbReference type="NCBI Taxonomy" id="68180"/>
    <lineage>
        <taxon>Bacteria</taxon>
        <taxon>Bacillati</taxon>
        <taxon>Actinomycetota</taxon>
        <taxon>Actinomycetes</taxon>
        <taxon>Kitasatosporales</taxon>
        <taxon>Streptomycetaceae</taxon>
        <taxon>Streptomyces</taxon>
    </lineage>
</organism>
<dbReference type="Pfam" id="PF17775">
    <property type="entry name" value="YchJ_M-like"/>
    <property type="match status" value="1"/>
</dbReference>
<dbReference type="Proteomes" id="UP001500063">
    <property type="component" value="Unassembled WGS sequence"/>
</dbReference>
<dbReference type="RefSeq" id="WP_344118795.1">
    <property type="nucleotide sequence ID" value="NZ_BAAABW010000018.1"/>
</dbReference>
<comment type="caution">
    <text evidence="4">The sequence shown here is derived from an EMBL/GenBank/DDBJ whole genome shotgun (WGS) entry which is preliminary data.</text>
</comment>
<sequence>MSNTRTTPLTDDCPCGLGKPYGDCCGALHRGARSAATAEALMRSRYSAFAVRDAAYLLRSWHPDTRPESLDFDPEMRWTRLEILGTTGGTAFHNEGTVEFRAHFTERGRAGDQHENSRFARVNGEWVYVDALD</sequence>
<evidence type="ECO:0000259" key="3">
    <source>
        <dbReference type="Pfam" id="PF17775"/>
    </source>
</evidence>
<dbReference type="Pfam" id="PF02810">
    <property type="entry name" value="SEC-C"/>
    <property type="match status" value="1"/>
</dbReference>
<name>A0ABN0X4V2_9ACTN</name>
<evidence type="ECO:0000256" key="1">
    <source>
        <dbReference type="ARBA" id="ARBA00010839"/>
    </source>
</evidence>
<gene>
    <name evidence="4" type="ORF">GCM10010319_35520</name>
</gene>
<dbReference type="InterPro" id="IPR032710">
    <property type="entry name" value="NTF2-like_dom_sf"/>
</dbReference>
<dbReference type="SUPFAM" id="SSF54427">
    <property type="entry name" value="NTF2-like"/>
    <property type="match status" value="1"/>
</dbReference>
<reference evidence="4 5" key="1">
    <citation type="journal article" date="2019" name="Int. J. Syst. Evol. Microbiol.">
        <title>The Global Catalogue of Microorganisms (GCM) 10K type strain sequencing project: providing services to taxonomists for standard genome sequencing and annotation.</title>
        <authorList>
            <consortium name="The Broad Institute Genomics Platform"/>
            <consortium name="The Broad Institute Genome Sequencing Center for Infectious Disease"/>
            <person name="Wu L."/>
            <person name="Ma J."/>
        </authorList>
    </citation>
    <scope>NUCLEOTIDE SEQUENCE [LARGE SCALE GENOMIC DNA]</scope>
    <source>
        <strain evidence="4 5">JCM 4565</strain>
    </source>
</reference>
<evidence type="ECO:0000256" key="2">
    <source>
        <dbReference type="HAMAP-Rule" id="MF_00612"/>
    </source>
</evidence>
<evidence type="ECO:0000313" key="5">
    <source>
        <dbReference type="Proteomes" id="UP001500063"/>
    </source>
</evidence>
<dbReference type="EMBL" id="BAAABW010000018">
    <property type="protein sequence ID" value="GAA0355218.1"/>
    <property type="molecule type" value="Genomic_DNA"/>
</dbReference>